<dbReference type="Proteomes" id="UP001152795">
    <property type="component" value="Unassembled WGS sequence"/>
</dbReference>
<organism evidence="2 3">
    <name type="scientific">Paramuricea clavata</name>
    <name type="common">Red gorgonian</name>
    <name type="synonym">Violescent sea-whip</name>
    <dbReference type="NCBI Taxonomy" id="317549"/>
    <lineage>
        <taxon>Eukaryota</taxon>
        <taxon>Metazoa</taxon>
        <taxon>Cnidaria</taxon>
        <taxon>Anthozoa</taxon>
        <taxon>Octocorallia</taxon>
        <taxon>Malacalcyonacea</taxon>
        <taxon>Plexauridae</taxon>
        <taxon>Paramuricea</taxon>
    </lineage>
</organism>
<accession>A0A6S7KND0</accession>
<feature type="non-terminal residue" evidence="2">
    <location>
        <position position="1"/>
    </location>
</feature>
<evidence type="ECO:0000256" key="1">
    <source>
        <dbReference type="SAM" id="MobiDB-lite"/>
    </source>
</evidence>
<dbReference type="EMBL" id="CACRXK020032614">
    <property type="protein sequence ID" value="CAB4043551.1"/>
    <property type="molecule type" value="Genomic_DNA"/>
</dbReference>
<feature type="non-terminal residue" evidence="2">
    <location>
        <position position="156"/>
    </location>
</feature>
<keyword evidence="3" id="KW-1185">Reference proteome</keyword>
<protein>
    <submittedName>
        <fullName evidence="2">Uncharacterized protein</fullName>
    </submittedName>
</protein>
<name>A0A6S7KND0_PARCT</name>
<evidence type="ECO:0000313" key="3">
    <source>
        <dbReference type="Proteomes" id="UP001152795"/>
    </source>
</evidence>
<gene>
    <name evidence="2" type="ORF">PACLA_8A088234</name>
</gene>
<sequence>IHRAHENTEIRPNENNTTQTLEQNSLNLTQQADLEVEDEASELALREQLLKSMVTKRAAKNAGKVNEKSAAASVASPSNSRAPSPFAEPGTRKGLQEVVKNEATKAAKVNIAPPKHEPVVIHLGVDSEDSESDGESPIKRESNSFFGGLDSFIKEA</sequence>
<proteinExistence type="predicted"/>
<feature type="region of interest" description="Disordered" evidence="1">
    <location>
        <begin position="58"/>
        <end position="92"/>
    </location>
</feature>
<comment type="caution">
    <text evidence="2">The sequence shown here is derived from an EMBL/GenBank/DDBJ whole genome shotgun (WGS) entry which is preliminary data.</text>
</comment>
<feature type="region of interest" description="Disordered" evidence="1">
    <location>
        <begin position="125"/>
        <end position="156"/>
    </location>
</feature>
<dbReference type="AlphaFoldDB" id="A0A6S7KND0"/>
<feature type="compositionally biased region" description="Low complexity" evidence="1">
    <location>
        <begin position="69"/>
        <end position="87"/>
    </location>
</feature>
<evidence type="ECO:0000313" key="2">
    <source>
        <dbReference type="EMBL" id="CAB4043551.1"/>
    </source>
</evidence>
<reference evidence="2" key="1">
    <citation type="submission" date="2020-04" db="EMBL/GenBank/DDBJ databases">
        <authorList>
            <person name="Alioto T."/>
            <person name="Alioto T."/>
            <person name="Gomez Garrido J."/>
        </authorList>
    </citation>
    <scope>NUCLEOTIDE SEQUENCE</scope>
    <source>
        <strain evidence="2">A484AB</strain>
    </source>
</reference>